<organism evidence="1 2">
    <name type="scientific">Auriscalpium vulgare</name>
    <dbReference type="NCBI Taxonomy" id="40419"/>
    <lineage>
        <taxon>Eukaryota</taxon>
        <taxon>Fungi</taxon>
        <taxon>Dikarya</taxon>
        <taxon>Basidiomycota</taxon>
        <taxon>Agaricomycotina</taxon>
        <taxon>Agaricomycetes</taxon>
        <taxon>Russulales</taxon>
        <taxon>Auriscalpiaceae</taxon>
        <taxon>Auriscalpium</taxon>
    </lineage>
</organism>
<keyword evidence="2" id="KW-1185">Reference proteome</keyword>
<name>A0ACB8RQX3_9AGAM</name>
<accession>A0ACB8RQX3</accession>
<dbReference type="Proteomes" id="UP000814033">
    <property type="component" value="Unassembled WGS sequence"/>
</dbReference>
<gene>
    <name evidence="1" type="ORF">FA95DRAFT_1559882</name>
</gene>
<sequence length="141" mass="14978">MPVGWRTIWALSTAILVSVADLARKTVVPPTAILAGEAVSPLRLSLALCAPALVCLPTARLHGSSSLLAPTTRWRMPRLTSQPPTFLRLGTRRTAASAPGAPPPFPSIAASAVPRSPKSHAEYISARSVPDCRRTSRRARP</sequence>
<protein>
    <submittedName>
        <fullName evidence="1">Uncharacterized protein</fullName>
    </submittedName>
</protein>
<evidence type="ECO:0000313" key="1">
    <source>
        <dbReference type="EMBL" id="KAI0046659.1"/>
    </source>
</evidence>
<evidence type="ECO:0000313" key="2">
    <source>
        <dbReference type="Proteomes" id="UP000814033"/>
    </source>
</evidence>
<reference evidence="1" key="1">
    <citation type="submission" date="2021-02" db="EMBL/GenBank/DDBJ databases">
        <authorList>
            <consortium name="DOE Joint Genome Institute"/>
            <person name="Ahrendt S."/>
            <person name="Looney B.P."/>
            <person name="Miyauchi S."/>
            <person name="Morin E."/>
            <person name="Drula E."/>
            <person name="Courty P.E."/>
            <person name="Chicoki N."/>
            <person name="Fauchery L."/>
            <person name="Kohler A."/>
            <person name="Kuo A."/>
            <person name="Labutti K."/>
            <person name="Pangilinan J."/>
            <person name="Lipzen A."/>
            <person name="Riley R."/>
            <person name="Andreopoulos W."/>
            <person name="He G."/>
            <person name="Johnson J."/>
            <person name="Barry K.W."/>
            <person name="Grigoriev I.V."/>
            <person name="Nagy L."/>
            <person name="Hibbett D."/>
            <person name="Henrissat B."/>
            <person name="Matheny P.B."/>
            <person name="Labbe J."/>
            <person name="Martin F."/>
        </authorList>
    </citation>
    <scope>NUCLEOTIDE SEQUENCE</scope>
    <source>
        <strain evidence="1">FP105234-sp</strain>
    </source>
</reference>
<proteinExistence type="predicted"/>
<dbReference type="EMBL" id="MU275920">
    <property type="protein sequence ID" value="KAI0046659.1"/>
    <property type="molecule type" value="Genomic_DNA"/>
</dbReference>
<comment type="caution">
    <text evidence="1">The sequence shown here is derived from an EMBL/GenBank/DDBJ whole genome shotgun (WGS) entry which is preliminary data.</text>
</comment>
<reference evidence="1" key="2">
    <citation type="journal article" date="2022" name="New Phytol.">
        <title>Evolutionary transition to the ectomycorrhizal habit in the genomes of a hyperdiverse lineage of mushroom-forming fungi.</title>
        <authorList>
            <person name="Looney B."/>
            <person name="Miyauchi S."/>
            <person name="Morin E."/>
            <person name="Drula E."/>
            <person name="Courty P.E."/>
            <person name="Kohler A."/>
            <person name="Kuo A."/>
            <person name="LaButti K."/>
            <person name="Pangilinan J."/>
            <person name="Lipzen A."/>
            <person name="Riley R."/>
            <person name="Andreopoulos W."/>
            <person name="He G."/>
            <person name="Johnson J."/>
            <person name="Nolan M."/>
            <person name="Tritt A."/>
            <person name="Barry K.W."/>
            <person name="Grigoriev I.V."/>
            <person name="Nagy L.G."/>
            <person name="Hibbett D."/>
            <person name="Henrissat B."/>
            <person name="Matheny P.B."/>
            <person name="Labbe J."/>
            <person name="Martin F.M."/>
        </authorList>
    </citation>
    <scope>NUCLEOTIDE SEQUENCE</scope>
    <source>
        <strain evidence="1">FP105234-sp</strain>
    </source>
</reference>